<dbReference type="InterPro" id="IPR045339">
    <property type="entry name" value="DUF6534"/>
</dbReference>
<evidence type="ECO:0000259" key="2">
    <source>
        <dbReference type="Pfam" id="PF20152"/>
    </source>
</evidence>
<dbReference type="EMBL" id="KB467976">
    <property type="protein sequence ID" value="PCH39281.1"/>
    <property type="molecule type" value="Genomic_DNA"/>
</dbReference>
<accession>A0A2H3JBK3</accession>
<feature type="domain" description="DUF6534" evidence="2">
    <location>
        <begin position="1"/>
        <end position="31"/>
    </location>
</feature>
<evidence type="ECO:0000313" key="3">
    <source>
        <dbReference type="EMBL" id="PCH39281.1"/>
    </source>
</evidence>
<keyword evidence="4" id="KW-1185">Reference proteome</keyword>
<proteinExistence type="predicted"/>
<dbReference type="Pfam" id="PF20152">
    <property type="entry name" value="DUF6534"/>
    <property type="match status" value="1"/>
</dbReference>
<name>A0A2H3JBK3_WOLCO</name>
<dbReference type="AlphaFoldDB" id="A0A2H3JBK3"/>
<keyword evidence="1" id="KW-0812">Transmembrane</keyword>
<dbReference type="Proteomes" id="UP000218811">
    <property type="component" value="Unassembled WGS sequence"/>
</dbReference>
<evidence type="ECO:0000256" key="1">
    <source>
        <dbReference type="SAM" id="Phobius"/>
    </source>
</evidence>
<feature type="transmembrane region" description="Helical" evidence="1">
    <location>
        <begin position="6"/>
        <end position="26"/>
    </location>
</feature>
<keyword evidence="1" id="KW-0472">Membrane</keyword>
<protein>
    <recommendedName>
        <fullName evidence="2">DUF6534 domain-containing protein</fullName>
    </recommendedName>
</protein>
<sequence length="51" mass="5567">MPDNYIYVAMFLILTKLALNSLLAMLNARRSLREAGGIASATSSVQIHICN</sequence>
<keyword evidence="1" id="KW-1133">Transmembrane helix</keyword>
<evidence type="ECO:0000313" key="4">
    <source>
        <dbReference type="Proteomes" id="UP000218811"/>
    </source>
</evidence>
<organism evidence="3 4">
    <name type="scientific">Wolfiporia cocos (strain MD-104)</name>
    <name type="common">Brown rot fungus</name>
    <dbReference type="NCBI Taxonomy" id="742152"/>
    <lineage>
        <taxon>Eukaryota</taxon>
        <taxon>Fungi</taxon>
        <taxon>Dikarya</taxon>
        <taxon>Basidiomycota</taxon>
        <taxon>Agaricomycotina</taxon>
        <taxon>Agaricomycetes</taxon>
        <taxon>Polyporales</taxon>
        <taxon>Phaeolaceae</taxon>
        <taxon>Wolfiporia</taxon>
    </lineage>
</organism>
<reference evidence="3 4" key="1">
    <citation type="journal article" date="2012" name="Science">
        <title>The Paleozoic origin of enzymatic lignin decomposition reconstructed from 31 fungal genomes.</title>
        <authorList>
            <person name="Floudas D."/>
            <person name="Binder M."/>
            <person name="Riley R."/>
            <person name="Barry K."/>
            <person name="Blanchette R.A."/>
            <person name="Henrissat B."/>
            <person name="Martinez A.T."/>
            <person name="Otillar R."/>
            <person name="Spatafora J.W."/>
            <person name="Yadav J.S."/>
            <person name="Aerts A."/>
            <person name="Benoit I."/>
            <person name="Boyd A."/>
            <person name="Carlson A."/>
            <person name="Copeland A."/>
            <person name="Coutinho P.M."/>
            <person name="de Vries R.P."/>
            <person name="Ferreira P."/>
            <person name="Findley K."/>
            <person name="Foster B."/>
            <person name="Gaskell J."/>
            <person name="Glotzer D."/>
            <person name="Gorecki P."/>
            <person name="Heitman J."/>
            <person name="Hesse C."/>
            <person name="Hori C."/>
            <person name="Igarashi K."/>
            <person name="Jurgens J.A."/>
            <person name="Kallen N."/>
            <person name="Kersten P."/>
            <person name="Kohler A."/>
            <person name="Kuees U."/>
            <person name="Kumar T.K.A."/>
            <person name="Kuo A."/>
            <person name="LaButti K."/>
            <person name="Larrondo L.F."/>
            <person name="Lindquist E."/>
            <person name="Ling A."/>
            <person name="Lombard V."/>
            <person name="Lucas S."/>
            <person name="Lundell T."/>
            <person name="Martin R."/>
            <person name="McLaughlin D.J."/>
            <person name="Morgenstern I."/>
            <person name="Morin E."/>
            <person name="Murat C."/>
            <person name="Nagy L.G."/>
            <person name="Nolan M."/>
            <person name="Ohm R.A."/>
            <person name="Patyshakuliyeva A."/>
            <person name="Rokas A."/>
            <person name="Ruiz-Duenas F.J."/>
            <person name="Sabat G."/>
            <person name="Salamov A."/>
            <person name="Samejima M."/>
            <person name="Schmutz J."/>
            <person name="Slot J.C."/>
            <person name="St John F."/>
            <person name="Stenlid J."/>
            <person name="Sun H."/>
            <person name="Sun S."/>
            <person name="Syed K."/>
            <person name="Tsang A."/>
            <person name="Wiebenga A."/>
            <person name="Young D."/>
            <person name="Pisabarro A."/>
            <person name="Eastwood D.C."/>
            <person name="Martin F."/>
            <person name="Cullen D."/>
            <person name="Grigoriev I.V."/>
            <person name="Hibbett D.S."/>
        </authorList>
    </citation>
    <scope>NUCLEOTIDE SEQUENCE [LARGE SCALE GENOMIC DNA]</scope>
    <source>
        <strain evidence="3 4">MD-104</strain>
    </source>
</reference>
<gene>
    <name evidence="3" type="ORF">WOLCODRAFT_158836</name>
</gene>